<sequence>MNSIDHHPLTKPGSARALSSSTSSSSSPRSSSSASDITRPTLKRLTAEQQQQTQHHQPSSNQIWLTKQQKQKGKQQQEELEPSTPLAHNPNRIKGDRDVLIHKLQKNNSLQGIALSYGISLPALRKANGMWPNDPLTIKSSLRIPLGLCNLPPSKKIEIEQDTGKVLVWEHDHHQFTHGSNQSCSSSSTSSTSTIITSRSSFDHRRGVGVGGGDYELECSSTHPQLTTFGQIGELAPISNDGSPPSSPPHHTRPTIISLEKVPDNQLGFFTTSKPNEEQQLIPSSSSSTHINPRTSQPTRRTNSTGFRADPSNLRQRNQITQSDKTITISPSPIDDDLLNHPQISPDTTKKLQSSQSDLFRIPKISHPRSREDSQDMNSDPSTSTTMIGGGGGGGSKWTTVRPGKPPPLNRQLKFLEDTTTKQTNKIGTVMSSVIEGFFRTPSSKTTSTSTGSNRSRRRSVTDPIHRSSIDTNRGGTHTPSMTLNPVNYHLDQHSRDADNQLVLDHAAGSGDGCNGSIWNVWNHFFVPDSLSSGPHALINNDDDHDLTLNRPSHSE</sequence>
<organism evidence="1 2">
    <name type="scientific">Puccinia striiformis f. sp. tritici</name>
    <dbReference type="NCBI Taxonomy" id="168172"/>
    <lineage>
        <taxon>Eukaryota</taxon>
        <taxon>Fungi</taxon>
        <taxon>Dikarya</taxon>
        <taxon>Basidiomycota</taxon>
        <taxon>Pucciniomycotina</taxon>
        <taxon>Pucciniomycetes</taxon>
        <taxon>Pucciniales</taxon>
        <taxon>Pucciniaceae</taxon>
        <taxon>Puccinia</taxon>
    </lineage>
</organism>
<evidence type="ECO:0000313" key="1">
    <source>
        <dbReference type="EMBL" id="KAI7942283.1"/>
    </source>
</evidence>
<comment type="caution">
    <text evidence="1">The sequence shown here is derived from an EMBL/GenBank/DDBJ whole genome shotgun (WGS) entry which is preliminary data.</text>
</comment>
<reference evidence="1 2" key="3">
    <citation type="journal article" date="2022" name="Microbiol. Spectr.">
        <title>Folding features and dynamics of 3D genome architecture in plant fungal pathogens.</title>
        <authorList>
            <person name="Xia C."/>
        </authorList>
    </citation>
    <scope>NUCLEOTIDE SEQUENCE [LARGE SCALE GENOMIC DNA]</scope>
    <source>
        <strain evidence="1 2">93-210</strain>
    </source>
</reference>
<name>A0ACC0E1H2_9BASI</name>
<dbReference type="Proteomes" id="UP001060170">
    <property type="component" value="Chromosome 12"/>
</dbReference>
<keyword evidence="2" id="KW-1185">Reference proteome</keyword>
<reference evidence="2" key="2">
    <citation type="journal article" date="2018" name="Mol. Plant Microbe Interact.">
        <title>Genome sequence resources for the wheat stripe rust pathogen (Puccinia striiformis f. sp. tritici) and the barley stripe rust pathogen (Puccinia striiformis f. sp. hordei).</title>
        <authorList>
            <person name="Xia C."/>
            <person name="Wang M."/>
            <person name="Yin C."/>
            <person name="Cornejo O.E."/>
            <person name="Hulbert S.H."/>
            <person name="Chen X."/>
        </authorList>
    </citation>
    <scope>NUCLEOTIDE SEQUENCE [LARGE SCALE GENOMIC DNA]</scope>
    <source>
        <strain evidence="2">93-210</strain>
    </source>
</reference>
<evidence type="ECO:0000313" key="2">
    <source>
        <dbReference type="Proteomes" id="UP001060170"/>
    </source>
</evidence>
<accession>A0ACC0E1H2</accession>
<gene>
    <name evidence="1" type="ORF">MJO28_012310</name>
</gene>
<reference evidence="2" key="1">
    <citation type="journal article" date="2018" name="BMC Genomics">
        <title>Genomic insights into host adaptation between the wheat stripe rust pathogen (Puccinia striiformis f. sp. tritici) and the barley stripe rust pathogen (Puccinia striiformis f. sp. hordei).</title>
        <authorList>
            <person name="Xia C."/>
            <person name="Wang M."/>
            <person name="Yin C."/>
            <person name="Cornejo O.E."/>
            <person name="Hulbert S.H."/>
            <person name="Chen X."/>
        </authorList>
    </citation>
    <scope>NUCLEOTIDE SEQUENCE [LARGE SCALE GENOMIC DNA]</scope>
    <source>
        <strain evidence="2">93-210</strain>
    </source>
</reference>
<protein>
    <submittedName>
        <fullName evidence="1">Uncharacterized protein</fullName>
    </submittedName>
</protein>
<proteinExistence type="predicted"/>
<dbReference type="EMBL" id="CM045876">
    <property type="protein sequence ID" value="KAI7942283.1"/>
    <property type="molecule type" value="Genomic_DNA"/>
</dbReference>